<dbReference type="KEGG" id="mfa:Mfla_0619"/>
<keyword evidence="3" id="KW-1185">Reference proteome</keyword>
<dbReference type="eggNOG" id="COG4378">
    <property type="taxonomic scope" value="Bacteria"/>
</dbReference>
<dbReference type="HOGENOM" id="CLU_151785_1_0_4"/>
<evidence type="ECO:0008006" key="4">
    <source>
        <dbReference type="Google" id="ProtNLM"/>
    </source>
</evidence>
<evidence type="ECO:0000313" key="3">
    <source>
        <dbReference type="Proteomes" id="UP000002440"/>
    </source>
</evidence>
<comment type="similarity">
    <text evidence="1">Belongs to the UPF0751 family.</text>
</comment>
<dbReference type="RefSeq" id="WP_011478986.1">
    <property type="nucleotide sequence ID" value="NC_007947.1"/>
</dbReference>
<dbReference type="Pfam" id="PF10087">
    <property type="entry name" value="DUF2325"/>
    <property type="match status" value="1"/>
</dbReference>
<dbReference type="STRING" id="265072.Mfla_0619"/>
<dbReference type="Proteomes" id="UP000002440">
    <property type="component" value="Chromosome"/>
</dbReference>
<dbReference type="InterPro" id="IPR016772">
    <property type="entry name" value="UCP020408"/>
</dbReference>
<dbReference type="EMBL" id="CP000284">
    <property type="protein sequence ID" value="ABE48889.1"/>
    <property type="molecule type" value="Genomic_DNA"/>
</dbReference>
<gene>
    <name evidence="2" type="ordered locus">Mfla_0619</name>
</gene>
<organism evidence="2 3">
    <name type="scientific">Methylobacillus flagellatus (strain ATCC 51484 / DSM 6875 / VKM B-1610 / KT)</name>
    <dbReference type="NCBI Taxonomy" id="265072"/>
    <lineage>
        <taxon>Bacteria</taxon>
        <taxon>Pseudomonadati</taxon>
        <taxon>Pseudomonadota</taxon>
        <taxon>Betaproteobacteria</taxon>
        <taxon>Nitrosomonadales</taxon>
        <taxon>Methylophilaceae</taxon>
        <taxon>Methylobacillus</taxon>
    </lineage>
</organism>
<dbReference type="AlphaFoldDB" id="Q1H3P8"/>
<proteinExistence type="inferred from homology"/>
<evidence type="ECO:0000313" key="2">
    <source>
        <dbReference type="EMBL" id="ABE48889.1"/>
    </source>
</evidence>
<accession>Q1H3P8</accession>
<protein>
    <recommendedName>
        <fullName evidence="4">DUF2325 domain-containing protein</fullName>
    </recommendedName>
</protein>
<dbReference type="OrthoDB" id="8592530at2"/>
<evidence type="ECO:0000256" key="1">
    <source>
        <dbReference type="ARBA" id="ARBA00007189"/>
    </source>
</evidence>
<sequence length="119" mass="13269">MSTALIVGGDQIEGIKQELSNFGVTHINHWSGRKVGDGKKVIPHDTDLIVLVTDWISHTFTHKIKQTAAKRGVRIVYTPNGPTALRTRLKQLNPDYVAEGECSEGIHANARRQDRLFLN</sequence>
<reference evidence="2 3" key="1">
    <citation type="submission" date="2006-03" db="EMBL/GenBank/DDBJ databases">
        <title>Complete sequence of Methylobacillus flagellatus KT.</title>
        <authorList>
            <consortium name="US DOE Joint Genome Institute"/>
            <person name="Copeland A."/>
            <person name="Lucas S."/>
            <person name="Lapidus A."/>
            <person name="Barry K."/>
            <person name="Detter J.C."/>
            <person name="Glavina del Rio T."/>
            <person name="Hammon N."/>
            <person name="Israni S."/>
            <person name="Dalin E."/>
            <person name="Tice H."/>
            <person name="Pitluck S."/>
            <person name="Brettin T."/>
            <person name="Bruce D."/>
            <person name="Han C."/>
            <person name="Tapia R."/>
            <person name="Saunders E."/>
            <person name="Gilna P."/>
            <person name="Schmutz J."/>
            <person name="Larimer F."/>
            <person name="Land M."/>
            <person name="Kyrpides N."/>
            <person name="Anderson I."/>
            <person name="Richardson P."/>
        </authorList>
    </citation>
    <scope>NUCLEOTIDE SEQUENCE [LARGE SCALE GENOMIC DNA]</scope>
    <source>
        <strain evidence="3">KT / ATCC 51484 / DSM 6875</strain>
    </source>
</reference>
<name>Q1H3P8_METFK</name>